<accession>L1I686</accession>
<evidence type="ECO:0000313" key="4">
    <source>
        <dbReference type="Proteomes" id="UP000011087"/>
    </source>
</evidence>
<dbReference type="EnsemblProtists" id="EKX31365">
    <property type="protein sequence ID" value="EKX31365"/>
    <property type="gene ID" value="GUITHDRAFT_122434"/>
</dbReference>
<organism evidence="2">
    <name type="scientific">Guillardia theta (strain CCMP2712)</name>
    <name type="common">Cryptophyte</name>
    <dbReference type="NCBI Taxonomy" id="905079"/>
    <lineage>
        <taxon>Eukaryota</taxon>
        <taxon>Cryptophyceae</taxon>
        <taxon>Pyrenomonadales</taxon>
        <taxon>Geminigeraceae</taxon>
        <taxon>Guillardia</taxon>
    </lineage>
</organism>
<reference evidence="4" key="2">
    <citation type="submission" date="2012-11" db="EMBL/GenBank/DDBJ databases">
        <authorList>
            <person name="Kuo A."/>
            <person name="Curtis B.A."/>
            <person name="Tanifuji G."/>
            <person name="Burki F."/>
            <person name="Gruber A."/>
            <person name="Irimia M."/>
            <person name="Maruyama S."/>
            <person name="Arias M.C."/>
            <person name="Ball S.G."/>
            <person name="Gile G.H."/>
            <person name="Hirakawa Y."/>
            <person name="Hopkins J.F."/>
            <person name="Rensing S.A."/>
            <person name="Schmutz J."/>
            <person name="Symeonidi A."/>
            <person name="Elias M."/>
            <person name="Eveleigh R.J."/>
            <person name="Herman E.K."/>
            <person name="Klute M.J."/>
            <person name="Nakayama T."/>
            <person name="Obornik M."/>
            <person name="Reyes-Prieto A."/>
            <person name="Armbrust E.V."/>
            <person name="Aves S.J."/>
            <person name="Beiko R.G."/>
            <person name="Coutinho P."/>
            <person name="Dacks J.B."/>
            <person name="Durnford D.G."/>
            <person name="Fast N.M."/>
            <person name="Green B.R."/>
            <person name="Grisdale C."/>
            <person name="Hempe F."/>
            <person name="Henrissat B."/>
            <person name="Hoppner M.P."/>
            <person name="Ishida K.-I."/>
            <person name="Kim E."/>
            <person name="Koreny L."/>
            <person name="Kroth P.G."/>
            <person name="Liu Y."/>
            <person name="Malik S.-B."/>
            <person name="Maier U.G."/>
            <person name="McRose D."/>
            <person name="Mock T."/>
            <person name="Neilson J.A."/>
            <person name="Onodera N.T."/>
            <person name="Poole A.M."/>
            <person name="Pritham E.J."/>
            <person name="Richards T.A."/>
            <person name="Rocap G."/>
            <person name="Roy S.W."/>
            <person name="Sarai C."/>
            <person name="Schaack S."/>
            <person name="Shirato S."/>
            <person name="Slamovits C.H."/>
            <person name="Spencer D.F."/>
            <person name="Suzuki S."/>
            <person name="Worden A.Z."/>
            <person name="Zauner S."/>
            <person name="Barry K."/>
            <person name="Bell C."/>
            <person name="Bharti A.K."/>
            <person name="Crow J.A."/>
            <person name="Grimwood J."/>
            <person name="Kramer R."/>
            <person name="Lindquist E."/>
            <person name="Lucas S."/>
            <person name="Salamov A."/>
            <person name="McFadden G.I."/>
            <person name="Lane C.E."/>
            <person name="Keeling P.J."/>
            <person name="Gray M.W."/>
            <person name="Grigoriev I.V."/>
            <person name="Archibald J.M."/>
        </authorList>
    </citation>
    <scope>NUCLEOTIDE SEQUENCE</scope>
    <source>
        <strain evidence="4">CCMP2712</strain>
    </source>
</reference>
<protein>
    <submittedName>
        <fullName evidence="2 3">Uncharacterized protein</fullName>
    </submittedName>
</protein>
<dbReference type="KEGG" id="gtt:GUITHDRAFT_122434"/>
<evidence type="ECO:0000313" key="3">
    <source>
        <dbReference type="EnsemblProtists" id="EKX31365"/>
    </source>
</evidence>
<dbReference type="Proteomes" id="UP000011087">
    <property type="component" value="Unassembled WGS sequence"/>
</dbReference>
<name>L1I686_GUITC</name>
<keyword evidence="4" id="KW-1185">Reference proteome</keyword>
<gene>
    <name evidence="2" type="ORF">GUITHDRAFT_122434</name>
</gene>
<keyword evidence="1" id="KW-0175">Coiled coil</keyword>
<dbReference type="PaxDb" id="55529-EKX31365"/>
<sequence>MDKLQAENDELRRKLESATLMISAENKSNRDANQKIADLKRQIVDLEIETLSLSRTKNHLSEEITLNLFQLHTVKMEKRNLEIHLKPSQILDLQKTSLHYRKLYEESQQSVDRLRKAMDAKNKERK</sequence>
<dbReference type="GeneID" id="17288088"/>
<dbReference type="SMR" id="L1I686"/>
<dbReference type="HOGENOM" id="CLU_1985837_0_0_1"/>
<evidence type="ECO:0000313" key="2">
    <source>
        <dbReference type="EMBL" id="EKX31365.1"/>
    </source>
</evidence>
<feature type="coiled-coil region" evidence="1">
    <location>
        <begin position="1"/>
        <end position="56"/>
    </location>
</feature>
<proteinExistence type="predicted"/>
<evidence type="ECO:0000256" key="1">
    <source>
        <dbReference type="SAM" id="Coils"/>
    </source>
</evidence>
<reference evidence="3" key="3">
    <citation type="submission" date="2015-06" db="UniProtKB">
        <authorList>
            <consortium name="EnsemblProtists"/>
        </authorList>
    </citation>
    <scope>IDENTIFICATION</scope>
</reference>
<dbReference type="AlphaFoldDB" id="L1I686"/>
<dbReference type="EMBL" id="JH993293">
    <property type="protein sequence ID" value="EKX31365.1"/>
    <property type="molecule type" value="Genomic_DNA"/>
</dbReference>
<dbReference type="RefSeq" id="XP_005818345.1">
    <property type="nucleotide sequence ID" value="XM_005818288.1"/>
</dbReference>
<reference evidence="2 4" key="1">
    <citation type="journal article" date="2012" name="Nature">
        <title>Algal genomes reveal evolutionary mosaicism and the fate of nucleomorphs.</title>
        <authorList>
            <consortium name="DOE Joint Genome Institute"/>
            <person name="Curtis B.A."/>
            <person name="Tanifuji G."/>
            <person name="Burki F."/>
            <person name="Gruber A."/>
            <person name="Irimia M."/>
            <person name="Maruyama S."/>
            <person name="Arias M.C."/>
            <person name="Ball S.G."/>
            <person name="Gile G.H."/>
            <person name="Hirakawa Y."/>
            <person name="Hopkins J.F."/>
            <person name="Kuo A."/>
            <person name="Rensing S.A."/>
            <person name="Schmutz J."/>
            <person name="Symeonidi A."/>
            <person name="Elias M."/>
            <person name="Eveleigh R.J."/>
            <person name="Herman E.K."/>
            <person name="Klute M.J."/>
            <person name="Nakayama T."/>
            <person name="Obornik M."/>
            <person name="Reyes-Prieto A."/>
            <person name="Armbrust E.V."/>
            <person name="Aves S.J."/>
            <person name="Beiko R.G."/>
            <person name="Coutinho P."/>
            <person name="Dacks J.B."/>
            <person name="Durnford D.G."/>
            <person name="Fast N.M."/>
            <person name="Green B.R."/>
            <person name="Grisdale C.J."/>
            <person name="Hempel F."/>
            <person name="Henrissat B."/>
            <person name="Hoppner M.P."/>
            <person name="Ishida K."/>
            <person name="Kim E."/>
            <person name="Koreny L."/>
            <person name="Kroth P.G."/>
            <person name="Liu Y."/>
            <person name="Malik S.B."/>
            <person name="Maier U.G."/>
            <person name="McRose D."/>
            <person name="Mock T."/>
            <person name="Neilson J.A."/>
            <person name="Onodera N.T."/>
            <person name="Poole A.M."/>
            <person name="Pritham E.J."/>
            <person name="Richards T.A."/>
            <person name="Rocap G."/>
            <person name="Roy S.W."/>
            <person name="Sarai C."/>
            <person name="Schaack S."/>
            <person name="Shirato S."/>
            <person name="Slamovits C.H."/>
            <person name="Spencer D.F."/>
            <person name="Suzuki S."/>
            <person name="Worden A.Z."/>
            <person name="Zauner S."/>
            <person name="Barry K."/>
            <person name="Bell C."/>
            <person name="Bharti A.K."/>
            <person name="Crow J.A."/>
            <person name="Grimwood J."/>
            <person name="Kramer R."/>
            <person name="Lindquist E."/>
            <person name="Lucas S."/>
            <person name="Salamov A."/>
            <person name="McFadden G.I."/>
            <person name="Lane C.E."/>
            <person name="Keeling P.J."/>
            <person name="Gray M.W."/>
            <person name="Grigoriev I.V."/>
            <person name="Archibald J.M."/>
        </authorList>
    </citation>
    <scope>NUCLEOTIDE SEQUENCE</scope>
    <source>
        <strain evidence="2 4">CCMP2712</strain>
    </source>
</reference>